<keyword evidence="4" id="KW-0963">Cytoplasm</keyword>
<dbReference type="InterPro" id="IPR029419">
    <property type="entry name" value="Arg_succ_lyase_C"/>
</dbReference>
<dbReference type="InterPro" id="IPR022761">
    <property type="entry name" value="Fumarate_lyase_N"/>
</dbReference>
<gene>
    <name evidence="4 8" type="primary">argH</name>
    <name evidence="8" type="ORF">LEUCIP111803_00857</name>
</gene>
<evidence type="ECO:0000256" key="4">
    <source>
        <dbReference type="HAMAP-Rule" id="MF_00006"/>
    </source>
</evidence>
<proteinExistence type="inferred from homology"/>
<evidence type="ECO:0000259" key="7">
    <source>
        <dbReference type="Pfam" id="PF14698"/>
    </source>
</evidence>
<evidence type="ECO:0000256" key="1">
    <source>
        <dbReference type="ARBA" id="ARBA00012338"/>
    </source>
</evidence>
<reference evidence="8" key="1">
    <citation type="submission" date="2021-06" db="EMBL/GenBank/DDBJ databases">
        <authorList>
            <person name="Criscuolo A."/>
        </authorList>
    </citation>
    <scope>NUCLEOTIDE SEQUENCE</scope>
    <source>
        <strain evidence="8">CIP111803</strain>
    </source>
</reference>
<comment type="pathway">
    <text evidence="4">Amino-acid biosynthesis; L-arginine biosynthesis; L-arginine from L-ornithine and carbamoyl phosphate: step 3/3.</text>
</comment>
<evidence type="ECO:0000256" key="5">
    <source>
        <dbReference type="SAM" id="MobiDB-lite"/>
    </source>
</evidence>
<comment type="subcellular location">
    <subcellularLocation>
        <location evidence="4">Cytoplasm</location>
    </subcellularLocation>
</comment>
<dbReference type="NCBIfam" id="TIGR00838">
    <property type="entry name" value="argH"/>
    <property type="match status" value="1"/>
</dbReference>
<keyword evidence="3 4" id="KW-0028">Amino-acid biosynthesis</keyword>
<name>A0A916JUW0_9MICO</name>
<dbReference type="InterPro" id="IPR020557">
    <property type="entry name" value="Fumarate_lyase_CS"/>
</dbReference>
<dbReference type="HAMAP" id="MF_00006">
    <property type="entry name" value="Arg_succ_lyase"/>
    <property type="match status" value="1"/>
</dbReference>
<dbReference type="GO" id="GO:0042450">
    <property type="term" value="P:L-arginine biosynthetic process via ornithine"/>
    <property type="evidence" value="ECO:0007669"/>
    <property type="project" value="UniProtKB-UniRule"/>
</dbReference>
<sequence>MTENTNRAAENGAPSGNRAGESGALWGGRFASGPSPELQLLSKSTQFDWVLAHYDIRGSKAHAAALAAGGYLDDDELAGMHAALDELDARVADGRFVAADEDEDVHSALERGLIEIAGPALGGKLRAGRSRNDQIATLVRLYLLDHAAVIGGLLLDLAEAIRAQAAAHPTAILPGRTHLQHAQPVLLAHQLAAHAWPLIRDLERLRDWSARARRSPYGGGALAGSSLGLDPRLVAAELGLGDPLDNSIDGTAARDVVAEFAYIAAQVGIDLSRLSEEIILWNTKEFGFVRLHDGYSTGSSIMPQKKNPDIAELARGKSGRLIGNLTGLLATLKGLPLAYNRDLQEDKEPVFDSVQQLEVLLPAFTGMVATLSFDTDRMAALAPQGFSLATDVAEWLVKQGVAFRDAHEISGELVRFCEERGIELHEPSDAELASVSPHLAPAVREVLTIEGSVNSRTGAGGTAAVRVAEQLALLAARIAEFRAVR</sequence>
<dbReference type="PANTHER" id="PTHR43814">
    <property type="entry name" value="ARGININOSUCCINATE LYASE"/>
    <property type="match status" value="1"/>
</dbReference>
<protein>
    <recommendedName>
        <fullName evidence="1 4">Argininosuccinate lyase</fullName>
        <shortName evidence="4">ASAL</shortName>
        <ecNumber evidence="1 4">4.3.2.1</ecNumber>
    </recommendedName>
    <alternativeName>
        <fullName evidence="4">Arginosuccinase</fullName>
    </alternativeName>
</protein>
<dbReference type="EMBL" id="CAJVAP010000007">
    <property type="protein sequence ID" value="CAG7605692.1"/>
    <property type="molecule type" value="Genomic_DNA"/>
</dbReference>
<keyword evidence="4 8" id="KW-0456">Lyase</keyword>
<feature type="domain" description="Argininosuccinate lyase C-terminal" evidence="7">
    <location>
        <begin position="386"/>
        <end position="454"/>
    </location>
</feature>
<comment type="similarity">
    <text evidence="4">Belongs to the lyase 1 family. Argininosuccinate lyase subfamily.</text>
</comment>
<dbReference type="Pfam" id="PF14698">
    <property type="entry name" value="ASL_C2"/>
    <property type="match status" value="1"/>
</dbReference>
<dbReference type="GO" id="GO:0005829">
    <property type="term" value="C:cytosol"/>
    <property type="evidence" value="ECO:0007669"/>
    <property type="project" value="TreeGrafter"/>
</dbReference>
<dbReference type="FunFam" id="1.20.200.10:FF:000015">
    <property type="entry name" value="argininosuccinate lyase isoform X2"/>
    <property type="match status" value="1"/>
</dbReference>
<evidence type="ECO:0000313" key="9">
    <source>
        <dbReference type="Proteomes" id="UP000693892"/>
    </source>
</evidence>
<evidence type="ECO:0000256" key="2">
    <source>
        <dbReference type="ARBA" id="ARBA00022571"/>
    </source>
</evidence>
<dbReference type="AlphaFoldDB" id="A0A916JUW0"/>
<evidence type="ECO:0000256" key="3">
    <source>
        <dbReference type="ARBA" id="ARBA00022605"/>
    </source>
</evidence>
<comment type="catalytic activity">
    <reaction evidence="4">
        <text>2-(N(omega)-L-arginino)succinate = fumarate + L-arginine</text>
        <dbReference type="Rhea" id="RHEA:24020"/>
        <dbReference type="ChEBI" id="CHEBI:29806"/>
        <dbReference type="ChEBI" id="CHEBI:32682"/>
        <dbReference type="ChEBI" id="CHEBI:57472"/>
        <dbReference type="EC" id="4.3.2.1"/>
    </reaction>
</comment>
<comment type="caution">
    <text evidence="8">The sequence shown here is derived from an EMBL/GenBank/DDBJ whole genome shotgun (WGS) entry which is preliminary data.</text>
</comment>
<evidence type="ECO:0000259" key="6">
    <source>
        <dbReference type="Pfam" id="PF00206"/>
    </source>
</evidence>
<feature type="region of interest" description="Disordered" evidence="5">
    <location>
        <begin position="1"/>
        <end position="28"/>
    </location>
</feature>
<keyword evidence="2 4" id="KW-0055">Arginine biosynthesis</keyword>
<dbReference type="Pfam" id="PF00206">
    <property type="entry name" value="Lyase_1"/>
    <property type="match status" value="1"/>
</dbReference>
<dbReference type="InterPro" id="IPR009049">
    <property type="entry name" value="Argininosuccinate_lyase"/>
</dbReference>
<organism evidence="8 9">
    <name type="scientific">Leucobacter soli</name>
    <dbReference type="NCBI Taxonomy" id="2812850"/>
    <lineage>
        <taxon>Bacteria</taxon>
        <taxon>Bacillati</taxon>
        <taxon>Actinomycetota</taxon>
        <taxon>Actinomycetes</taxon>
        <taxon>Micrococcales</taxon>
        <taxon>Microbacteriaceae</taxon>
        <taxon>Leucobacter</taxon>
    </lineage>
</organism>
<feature type="domain" description="Fumarate lyase N-terminal" evidence="6">
    <location>
        <begin position="39"/>
        <end position="323"/>
    </location>
</feature>
<dbReference type="CDD" id="cd01359">
    <property type="entry name" value="Argininosuccinate_lyase"/>
    <property type="match status" value="1"/>
</dbReference>
<accession>A0A916JUW0</accession>
<dbReference type="PROSITE" id="PS00163">
    <property type="entry name" value="FUMARATE_LYASES"/>
    <property type="match status" value="1"/>
</dbReference>
<dbReference type="PANTHER" id="PTHR43814:SF1">
    <property type="entry name" value="ARGININOSUCCINATE LYASE"/>
    <property type="match status" value="1"/>
</dbReference>
<dbReference type="Proteomes" id="UP000693892">
    <property type="component" value="Unassembled WGS sequence"/>
</dbReference>
<dbReference type="RefSeq" id="WP_218114476.1">
    <property type="nucleotide sequence ID" value="NZ_CAJVAP010000007.1"/>
</dbReference>
<evidence type="ECO:0000313" key="8">
    <source>
        <dbReference type="EMBL" id="CAG7605692.1"/>
    </source>
</evidence>
<keyword evidence="9" id="KW-1185">Reference proteome</keyword>
<dbReference type="EC" id="4.3.2.1" evidence="1 4"/>
<dbReference type="FunFam" id="1.10.40.30:FF:000001">
    <property type="entry name" value="Argininosuccinate lyase"/>
    <property type="match status" value="1"/>
</dbReference>
<dbReference type="GO" id="GO:0004056">
    <property type="term" value="F:argininosuccinate lyase activity"/>
    <property type="evidence" value="ECO:0007669"/>
    <property type="project" value="UniProtKB-UniRule"/>
</dbReference>